<name>A0A1F5QB91_9BACT</name>
<evidence type="ECO:0000313" key="1">
    <source>
        <dbReference type="EMBL" id="OGE99464.1"/>
    </source>
</evidence>
<dbReference type="AlphaFoldDB" id="A0A1F5QB91"/>
<comment type="caution">
    <text evidence="1">The sequence shown here is derived from an EMBL/GenBank/DDBJ whole genome shotgun (WGS) entry which is preliminary data.</text>
</comment>
<dbReference type="EMBL" id="MFFF01000019">
    <property type="protein sequence ID" value="OGE99464.1"/>
    <property type="molecule type" value="Genomic_DNA"/>
</dbReference>
<accession>A0A1F5QB91</accession>
<gene>
    <name evidence="1" type="ORF">A3J05_03960</name>
</gene>
<organism evidence="1 2">
    <name type="scientific">Candidatus Doudnabacteria bacterium RIFCSPLOWO2_02_FULL_48_13</name>
    <dbReference type="NCBI Taxonomy" id="1817845"/>
    <lineage>
        <taxon>Bacteria</taxon>
        <taxon>Candidatus Doudnaibacteriota</taxon>
    </lineage>
</organism>
<proteinExistence type="predicted"/>
<evidence type="ECO:0000313" key="2">
    <source>
        <dbReference type="Proteomes" id="UP000177235"/>
    </source>
</evidence>
<protein>
    <submittedName>
        <fullName evidence="1">Uncharacterized protein</fullName>
    </submittedName>
</protein>
<dbReference type="Proteomes" id="UP000177235">
    <property type="component" value="Unassembled WGS sequence"/>
</dbReference>
<reference evidence="1 2" key="1">
    <citation type="journal article" date="2016" name="Nat. Commun.">
        <title>Thousands of microbial genomes shed light on interconnected biogeochemical processes in an aquifer system.</title>
        <authorList>
            <person name="Anantharaman K."/>
            <person name="Brown C.T."/>
            <person name="Hug L.A."/>
            <person name="Sharon I."/>
            <person name="Castelle C.J."/>
            <person name="Probst A.J."/>
            <person name="Thomas B.C."/>
            <person name="Singh A."/>
            <person name="Wilkins M.J."/>
            <person name="Karaoz U."/>
            <person name="Brodie E.L."/>
            <person name="Williams K.H."/>
            <person name="Hubbard S.S."/>
            <person name="Banfield J.F."/>
        </authorList>
    </citation>
    <scope>NUCLEOTIDE SEQUENCE [LARGE SCALE GENOMIC DNA]</scope>
</reference>
<sequence>MSTPADYKSLIEEIVSKQMDILGPEIAVRKAKNIGGLTLDETGKVTKLDETHSQEILQQLVDEYIALSGAIVKNILDPVFAKYPEIKLNLNK</sequence>